<accession>P70776</accession>
<dbReference type="PROSITE" id="PS51257">
    <property type="entry name" value="PROKAR_LIPOPROTEIN"/>
    <property type="match status" value="1"/>
</dbReference>
<evidence type="ECO:0000256" key="1">
    <source>
        <dbReference type="ARBA" id="ARBA00006654"/>
    </source>
</evidence>
<feature type="domain" description="Calcineurin-like phosphoesterase" evidence="2">
    <location>
        <begin position="30"/>
        <end position="130"/>
    </location>
</feature>
<organism evidence="3">
    <name type="scientific">Aeromonas salmonicida</name>
    <dbReference type="NCBI Taxonomy" id="645"/>
    <lineage>
        <taxon>Bacteria</taxon>
        <taxon>Pseudomonadati</taxon>
        <taxon>Pseudomonadota</taxon>
        <taxon>Gammaproteobacteria</taxon>
        <taxon>Aeromonadales</taxon>
        <taxon>Aeromonadaceae</taxon>
        <taxon>Aeromonas</taxon>
    </lineage>
</organism>
<protein>
    <submittedName>
        <fullName evidence="3">2'3'-cyclic phosphodiesterase</fullName>
    </submittedName>
</protein>
<sequence>MKLGAIAAIVLLSACSNENDSKTQPGAVALRLIQTSDIHSNVLGYDYYQNKEDRKFGLSRTALLIRAARSENPNNLLLDNGDLLQGTPLADYIFEQSGAGYLDKQAHPVFKAMNELGYDAGNLGNHEFNYGLDYLTKTLQ</sequence>
<dbReference type="GO" id="GO:0000166">
    <property type="term" value="F:nucleotide binding"/>
    <property type="evidence" value="ECO:0007669"/>
    <property type="project" value="InterPro"/>
</dbReference>
<dbReference type="Gene3D" id="3.60.21.10">
    <property type="match status" value="1"/>
</dbReference>
<dbReference type="GO" id="GO:0009166">
    <property type="term" value="P:nucleotide catabolic process"/>
    <property type="evidence" value="ECO:0007669"/>
    <property type="project" value="InterPro"/>
</dbReference>
<proteinExistence type="inferred from homology"/>
<gene>
    <name evidence="3" type="primary">cdpB</name>
</gene>
<dbReference type="EMBL" id="U65741">
    <property type="protein sequence ID" value="AAB70020.1"/>
    <property type="molecule type" value="Genomic_DNA"/>
</dbReference>
<name>P70776_AERSA</name>
<comment type="similarity">
    <text evidence="1">Belongs to the 5'-nucleotidase family.</text>
</comment>
<dbReference type="GO" id="GO:0030288">
    <property type="term" value="C:outer membrane-bounded periplasmic space"/>
    <property type="evidence" value="ECO:0007669"/>
    <property type="project" value="TreeGrafter"/>
</dbReference>
<dbReference type="AlphaFoldDB" id="P70776"/>
<dbReference type="InterPro" id="IPR004843">
    <property type="entry name" value="Calcineurin-like_PHP"/>
</dbReference>
<dbReference type="InterPro" id="IPR029052">
    <property type="entry name" value="Metallo-depent_PP-like"/>
</dbReference>
<dbReference type="PANTHER" id="PTHR11575">
    <property type="entry name" value="5'-NUCLEOTIDASE-RELATED"/>
    <property type="match status" value="1"/>
</dbReference>
<feature type="non-terminal residue" evidence="3">
    <location>
        <position position="140"/>
    </location>
</feature>
<evidence type="ECO:0000313" key="3">
    <source>
        <dbReference type="EMBL" id="AAB70020.1"/>
    </source>
</evidence>
<dbReference type="SUPFAM" id="SSF56300">
    <property type="entry name" value="Metallo-dependent phosphatases"/>
    <property type="match status" value="1"/>
</dbReference>
<evidence type="ECO:0000259" key="2">
    <source>
        <dbReference type="Pfam" id="PF00149"/>
    </source>
</evidence>
<dbReference type="GO" id="GO:0046872">
    <property type="term" value="F:metal ion binding"/>
    <property type="evidence" value="ECO:0007669"/>
    <property type="project" value="InterPro"/>
</dbReference>
<dbReference type="InterPro" id="IPR006146">
    <property type="entry name" value="5'-Nucleotdase_CS"/>
</dbReference>
<reference evidence="3" key="1">
    <citation type="journal article" date="1997" name="J. Bacteriol.">
        <title>Quorum sensing in Aeromonas hydrophila and Aeromonas salmonicida: identification of the LuxRI homologs AhyRI and AsaRI and their cognate N-acylhomoserine lactone signal molecules.</title>
        <authorList>
            <person name="Swift S."/>
            <person name="Karlyshev A.V."/>
            <person name="Fish L."/>
            <person name="Durant E.L."/>
            <person name="Winson M.K."/>
            <person name="Chhabra S.R."/>
            <person name="Williams P."/>
            <person name="Macintyre S."/>
            <person name="Stewart G.S.A.B."/>
        </authorList>
    </citation>
    <scope>NUCLEOTIDE SEQUENCE</scope>
    <source>
        <strain evidence="3">NCIMB 1102</strain>
    </source>
</reference>
<dbReference type="PANTHER" id="PTHR11575:SF6">
    <property type="entry name" value="2',3'-CYCLIC-NUCLEOTIDE 2'-PHOSPHODIESTERASE_3'-NUCLEOTIDASE"/>
    <property type="match status" value="1"/>
</dbReference>
<dbReference type="PROSITE" id="PS00786">
    <property type="entry name" value="5_NUCLEOTIDASE_2"/>
    <property type="match status" value="1"/>
</dbReference>
<dbReference type="InterPro" id="IPR006179">
    <property type="entry name" value="5_nucleotidase/apyrase"/>
</dbReference>
<dbReference type="GO" id="GO:0016788">
    <property type="term" value="F:hydrolase activity, acting on ester bonds"/>
    <property type="evidence" value="ECO:0007669"/>
    <property type="project" value="InterPro"/>
</dbReference>
<dbReference type="Pfam" id="PF00149">
    <property type="entry name" value="Metallophos"/>
    <property type="match status" value="1"/>
</dbReference>